<dbReference type="AlphaFoldDB" id="A0A6C0ECF5"/>
<sequence length="139" mass="14996">MSFDISTIETSSVPPPKSYTITLIDLSSFPSILLLIDLSIIPYANDAAVGSFINLTHSIPAISAASFVACFCESVNDAGTVITAFLTSFCKYLVAIDFNFDRTFADISSGENVLLSFKSDNNLILSFSSPINLYDKNSL</sequence>
<accession>A0A6C0ECF5</accession>
<proteinExistence type="predicted"/>
<organism evidence="1">
    <name type="scientific">viral metagenome</name>
    <dbReference type="NCBI Taxonomy" id="1070528"/>
    <lineage>
        <taxon>unclassified sequences</taxon>
        <taxon>metagenomes</taxon>
        <taxon>organismal metagenomes</taxon>
    </lineage>
</organism>
<protein>
    <submittedName>
        <fullName evidence="1">Uncharacterized protein</fullName>
    </submittedName>
</protein>
<evidence type="ECO:0000313" key="1">
    <source>
        <dbReference type="EMBL" id="QHT26321.1"/>
    </source>
</evidence>
<name>A0A6C0ECF5_9ZZZZ</name>
<reference evidence="1" key="1">
    <citation type="journal article" date="2020" name="Nature">
        <title>Giant virus diversity and host interactions through global metagenomics.</title>
        <authorList>
            <person name="Schulz F."/>
            <person name="Roux S."/>
            <person name="Paez-Espino D."/>
            <person name="Jungbluth S."/>
            <person name="Walsh D.A."/>
            <person name="Denef V.J."/>
            <person name="McMahon K.D."/>
            <person name="Konstantinidis K.T."/>
            <person name="Eloe-Fadrosh E.A."/>
            <person name="Kyrpides N.C."/>
            <person name="Woyke T."/>
        </authorList>
    </citation>
    <scope>NUCLEOTIDE SEQUENCE</scope>
    <source>
        <strain evidence="1">GVMAG-M-3300023179-27</strain>
    </source>
</reference>
<dbReference type="EMBL" id="MN739784">
    <property type="protein sequence ID" value="QHT26321.1"/>
    <property type="molecule type" value="Genomic_DNA"/>
</dbReference>